<dbReference type="Pfam" id="PF13784">
    <property type="entry name" value="Fic_N"/>
    <property type="match status" value="1"/>
</dbReference>
<dbReference type="PANTHER" id="PTHR13504">
    <property type="entry name" value="FIDO DOMAIN-CONTAINING PROTEIN DDB_G0283145"/>
    <property type="match status" value="1"/>
</dbReference>
<dbReference type="Proteomes" id="UP000070058">
    <property type="component" value="Unassembled WGS sequence"/>
</dbReference>
<dbReference type="EMBL" id="LSZQ01000012">
    <property type="protein sequence ID" value="KXU37667.1"/>
    <property type="molecule type" value="Genomic_DNA"/>
</dbReference>
<keyword evidence="7" id="KW-1185">Reference proteome</keyword>
<proteinExistence type="predicted"/>
<evidence type="ECO:0000313" key="7">
    <source>
        <dbReference type="Proteomes" id="UP000070058"/>
    </source>
</evidence>
<comment type="caution">
    <text evidence="6">The sequence shown here is derived from an EMBL/GenBank/DDBJ whole genome shotgun (WGS) entry which is preliminary data.</text>
</comment>
<dbReference type="RefSeq" id="WP_068628502.1">
    <property type="nucleotide sequence ID" value="NZ_LSZQ01000012.1"/>
</dbReference>
<dbReference type="InterPro" id="IPR003812">
    <property type="entry name" value="Fido"/>
</dbReference>
<feature type="compositionally biased region" description="Pro residues" evidence="4">
    <location>
        <begin position="370"/>
        <end position="382"/>
    </location>
</feature>
<protein>
    <submittedName>
        <fullName evidence="6">Cell filamentation protein Fic</fullName>
    </submittedName>
</protein>
<accession>A0A139SSX7</accession>
<feature type="domain" description="Fido" evidence="5">
    <location>
        <begin position="110"/>
        <end position="260"/>
    </location>
</feature>
<name>A0A139SSX7_9BACT</name>
<keyword evidence="1" id="KW-0547">Nucleotide-binding</keyword>
<feature type="active site" evidence="2">
    <location>
        <position position="196"/>
    </location>
</feature>
<dbReference type="STRING" id="1548207.AXK11_00025"/>
<dbReference type="InterPro" id="IPR026287">
    <property type="entry name" value="SoFic-like"/>
</dbReference>
<dbReference type="GO" id="GO:0005524">
    <property type="term" value="F:ATP binding"/>
    <property type="evidence" value="ECO:0007669"/>
    <property type="project" value="UniProtKB-KW"/>
</dbReference>
<gene>
    <name evidence="6" type="ORF">AXK11_00025</name>
</gene>
<evidence type="ECO:0000313" key="6">
    <source>
        <dbReference type="EMBL" id="KXU37667.1"/>
    </source>
</evidence>
<feature type="binding site" evidence="1">
    <location>
        <position position="196"/>
    </location>
    <ligand>
        <name>ATP</name>
        <dbReference type="ChEBI" id="CHEBI:30616"/>
    </ligand>
</feature>
<evidence type="ECO:0000259" key="5">
    <source>
        <dbReference type="PROSITE" id="PS51459"/>
    </source>
</evidence>
<dbReference type="SUPFAM" id="SSF140931">
    <property type="entry name" value="Fic-like"/>
    <property type="match status" value="1"/>
</dbReference>
<dbReference type="Pfam" id="PF02661">
    <property type="entry name" value="Fic"/>
    <property type="match status" value="1"/>
</dbReference>
<dbReference type="OrthoDB" id="9813719at2"/>
<dbReference type="InterPro" id="IPR040198">
    <property type="entry name" value="Fido_containing"/>
</dbReference>
<sequence length="382" mass="42902">MKPYVPEKLPLADLDFRRLLPATGRANAALARYDGLLQGLINPALLLSPLTLEEAVLSSKIEGTQVTVDEILEHDASPLETGEKEGDIQEVSNYRKALYAAREYLRDYPIRLGFVRQLHSILMDGVRGEDKTPGEFRLDQNWIGRPGATLEGASFVPPSPLALPDYLRDWESYLGSDDIDPLIQTALVHAQFELLHPFKDGNGRIGRLLIPLFLYQKGALSQPMFYLSQYLETHRTEYYQRLRAISAEGDWDGWIAFFLRAVEQQSTHNSQRVRQIQALYEEMKGAIQEATHSQYSANLLDAIFVRPIFSSTDLARELARIGIHKQTTPGLLRQLREAGILEIQRPGRGSRPTILSFPRLLALNEGGPDSPAPASPPLPSRR</sequence>
<keyword evidence="1" id="KW-0067">ATP-binding</keyword>
<evidence type="ECO:0000256" key="3">
    <source>
        <dbReference type="PIRSR" id="PIRSR640198-2"/>
    </source>
</evidence>
<feature type="binding site" evidence="3">
    <location>
        <begin position="238"/>
        <end position="239"/>
    </location>
    <ligand>
        <name>ATP</name>
        <dbReference type="ChEBI" id="CHEBI:30616"/>
    </ligand>
</feature>
<feature type="binding site" evidence="1">
    <location>
        <position position="238"/>
    </location>
    <ligand>
        <name>ATP</name>
        <dbReference type="ChEBI" id="CHEBI:30616"/>
    </ligand>
</feature>
<dbReference type="PANTHER" id="PTHR13504:SF38">
    <property type="entry name" value="FIDO DOMAIN-CONTAINING PROTEIN"/>
    <property type="match status" value="1"/>
</dbReference>
<evidence type="ECO:0000256" key="4">
    <source>
        <dbReference type="SAM" id="MobiDB-lite"/>
    </source>
</evidence>
<dbReference type="InterPro" id="IPR036597">
    <property type="entry name" value="Fido-like_dom_sf"/>
</dbReference>
<dbReference type="PROSITE" id="PS51459">
    <property type="entry name" value="FIDO"/>
    <property type="match status" value="1"/>
</dbReference>
<dbReference type="Gene3D" id="1.10.3290.10">
    <property type="entry name" value="Fido-like domain"/>
    <property type="match status" value="1"/>
</dbReference>
<evidence type="ECO:0000256" key="1">
    <source>
        <dbReference type="PIRSR" id="PIRSR038925-1"/>
    </source>
</evidence>
<reference evidence="7" key="1">
    <citation type="submission" date="2016-02" db="EMBL/GenBank/DDBJ databases">
        <authorList>
            <person name="Sanders J.G."/>
            <person name="Lin J.Y."/>
            <person name="Wertz J.T."/>
            <person name="Russell J.A."/>
            <person name="Moreau C.S."/>
            <person name="Powell S."/>
        </authorList>
    </citation>
    <scope>NUCLEOTIDE SEQUENCE [LARGE SCALE GENOMIC DNA]</scope>
    <source>
        <strain evidence="7">CAG34</strain>
    </source>
</reference>
<dbReference type="InterPro" id="IPR025758">
    <property type="entry name" value="Fic/DOC_N"/>
</dbReference>
<organism evidence="6 7">
    <name type="scientific">Cephaloticoccus primus</name>
    <dbReference type="NCBI Taxonomy" id="1548207"/>
    <lineage>
        <taxon>Bacteria</taxon>
        <taxon>Pseudomonadati</taxon>
        <taxon>Verrucomicrobiota</taxon>
        <taxon>Opitutia</taxon>
        <taxon>Opitutales</taxon>
        <taxon>Opitutaceae</taxon>
        <taxon>Cephaloticoccus</taxon>
    </lineage>
</organism>
<feature type="binding site" evidence="1">
    <location>
        <begin position="201"/>
        <end position="207"/>
    </location>
    <ligand>
        <name>ATP</name>
        <dbReference type="ChEBI" id="CHEBI:30616"/>
    </ligand>
</feature>
<feature type="binding site" evidence="3">
    <location>
        <begin position="200"/>
        <end position="207"/>
    </location>
    <ligand>
        <name>ATP</name>
        <dbReference type="ChEBI" id="CHEBI:30616"/>
    </ligand>
</feature>
<dbReference type="AlphaFoldDB" id="A0A139SSX7"/>
<feature type="region of interest" description="Disordered" evidence="4">
    <location>
        <begin position="362"/>
        <end position="382"/>
    </location>
</feature>
<dbReference type="PIRSF" id="PIRSF038925">
    <property type="entry name" value="AMP-prot_trans"/>
    <property type="match status" value="1"/>
</dbReference>
<evidence type="ECO:0000256" key="2">
    <source>
        <dbReference type="PIRSR" id="PIRSR640198-1"/>
    </source>
</evidence>
<feature type="binding site" evidence="1">
    <location>
        <position position="62"/>
    </location>
    <ligand>
        <name>ATP</name>
        <dbReference type="ChEBI" id="CHEBI:30616"/>
    </ligand>
</feature>